<dbReference type="GO" id="GO:0003700">
    <property type="term" value="F:DNA-binding transcription factor activity"/>
    <property type="evidence" value="ECO:0007669"/>
    <property type="project" value="InterPro"/>
</dbReference>
<dbReference type="PROSITE" id="PS01124">
    <property type="entry name" value="HTH_ARAC_FAMILY_2"/>
    <property type="match status" value="1"/>
</dbReference>
<feature type="domain" description="HTH araC/xylS-type" evidence="1">
    <location>
        <begin position="222"/>
        <end position="314"/>
    </location>
</feature>
<dbReference type="AlphaFoldDB" id="A0A562MKC5"/>
<dbReference type="Pfam" id="PF12833">
    <property type="entry name" value="HTH_18"/>
    <property type="match status" value="1"/>
</dbReference>
<proteinExistence type="predicted"/>
<organism evidence="2 3">
    <name type="scientific">Sphingobacterium siyangense</name>
    <dbReference type="NCBI Taxonomy" id="459529"/>
    <lineage>
        <taxon>Bacteria</taxon>
        <taxon>Pseudomonadati</taxon>
        <taxon>Bacteroidota</taxon>
        <taxon>Sphingobacteriia</taxon>
        <taxon>Sphingobacteriales</taxon>
        <taxon>Sphingobacteriaceae</taxon>
        <taxon>Sphingobacterium</taxon>
    </lineage>
</organism>
<gene>
    <name evidence="2" type="ORF">IQ31_02308</name>
</gene>
<evidence type="ECO:0000313" key="2">
    <source>
        <dbReference type="EMBL" id="TWI20353.1"/>
    </source>
</evidence>
<reference evidence="2 3" key="1">
    <citation type="journal article" date="2015" name="Stand. Genomic Sci.">
        <title>Genomic Encyclopedia of Bacterial and Archaeal Type Strains, Phase III: the genomes of soil and plant-associated and newly described type strains.</title>
        <authorList>
            <person name="Whitman W.B."/>
            <person name="Woyke T."/>
            <person name="Klenk H.P."/>
            <person name="Zhou Y."/>
            <person name="Lilburn T.G."/>
            <person name="Beck B.J."/>
            <person name="De Vos P."/>
            <person name="Vandamme P."/>
            <person name="Eisen J.A."/>
            <person name="Garrity G."/>
            <person name="Hugenholtz P."/>
            <person name="Kyrpides N.C."/>
        </authorList>
    </citation>
    <scope>NUCLEOTIDE SEQUENCE [LARGE SCALE GENOMIC DNA]</scope>
    <source>
        <strain evidence="2 3">CGMCC 1.6855</strain>
    </source>
</reference>
<dbReference type="OrthoDB" id="9803764at2"/>
<name>A0A562MKC5_9SPHI</name>
<dbReference type="InterPro" id="IPR018060">
    <property type="entry name" value="HTH_AraC"/>
</dbReference>
<dbReference type="Proteomes" id="UP000315908">
    <property type="component" value="Unassembled WGS sequence"/>
</dbReference>
<dbReference type="Gene3D" id="1.10.10.60">
    <property type="entry name" value="Homeodomain-like"/>
    <property type="match status" value="1"/>
</dbReference>
<protein>
    <submittedName>
        <fullName evidence="2">AraC-like DNA-binding protein</fullName>
    </submittedName>
</protein>
<sequence length="314" mass="37541">MEEAYTYLFQNKVKKTSNVLNDIPDWIQYPLLVADEAVLYEFRRGRMLSQKLSLKPFQFDLIEYISDTAFSIKLKINRRQIFFYFLLAGNVTFRIHNGEQITQVKANNFYMSYNLPCTITANAGKGQHIGLVISIELAWIKQFADDFHILKRFIQEFEELPQFFKVLPHCRMDKKVHTWLQEIYSFTKGNKAAIDGLLRLYISLALEYYHTSLKDRERMRVYCVKKYLDENFTDQKLSCGNLAELFCFTERTLRNQFKCEFHVTIHGYYTKLRLEKAKYLIETQKMLMKDVFYEVGYKDESSFRYAYTKFLKKN</sequence>
<accession>A0A562MKC5</accession>
<dbReference type="GO" id="GO:0043565">
    <property type="term" value="F:sequence-specific DNA binding"/>
    <property type="evidence" value="ECO:0007669"/>
    <property type="project" value="InterPro"/>
</dbReference>
<evidence type="ECO:0000259" key="1">
    <source>
        <dbReference type="PROSITE" id="PS01124"/>
    </source>
</evidence>
<keyword evidence="2" id="KW-0238">DNA-binding</keyword>
<evidence type="ECO:0000313" key="3">
    <source>
        <dbReference type="Proteomes" id="UP000315908"/>
    </source>
</evidence>
<dbReference type="RefSeq" id="WP_145328021.1">
    <property type="nucleotide sequence ID" value="NZ_VLKR01000010.1"/>
</dbReference>
<comment type="caution">
    <text evidence="2">The sequence shown here is derived from an EMBL/GenBank/DDBJ whole genome shotgun (WGS) entry which is preliminary data.</text>
</comment>
<dbReference type="PANTHER" id="PTHR47893">
    <property type="entry name" value="REGULATORY PROTEIN PCHR"/>
    <property type="match status" value="1"/>
</dbReference>
<dbReference type="SMART" id="SM00342">
    <property type="entry name" value="HTH_ARAC"/>
    <property type="match status" value="1"/>
</dbReference>
<dbReference type="InterPro" id="IPR053142">
    <property type="entry name" value="PchR_regulatory_protein"/>
</dbReference>
<dbReference type="PANTHER" id="PTHR47893:SF1">
    <property type="entry name" value="REGULATORY PROTEIN PCHR"/>
    <property type="match status" value="1"/>
</dbReference>
<dbReference type="EMBL" id="VLKR01000010">
    <property type="protein sequence ID" value="TWI20353.1"/>
    <property type="molecule type" value="Genomic_DNA"/>
</dbReference>